<evidence type="ECO:0000313" key="4">
    <source>
        <dbReference type="Proteomes" id="UP001172721"/>
    </source>
</evidence>
<dbReference type="InterPro" id="IPR013325">
    <property type="entry name" value="RNA_pol_sigma_r2"/>
</dbReference>
<evidence type="ECO:0000259" key="1">
    <source>
        <dbReference type="Pfam" id="PF04542"/>
    </source>
</evidence>
<evidence type="ECO:0000259" key="2">
    <source>
        <dbReference type="Pfam" id="PF08281"/>
    </source>
</evidence>
<dbReference type="InterPro" id="IPR007627">
    <property type="entry name" value="RNA_pol_sigma70_r2"/>
</dbReference>
<accession>A0ABT8HVQ7</accession>
<sequence>MHIQFEELARQFEPLIKSQINALGVYSHFDEYYQAGLIGLWEASLRFEEGKGEFAPFAYRTVRGRMLEQLKKEMKFKTVHVGFSLELVETIPYEGGVLPLEQEVLDIYLSHLTAKQKIWVVKKLFYQMKETEIADEEGVSLTAVKSWRRQALAKLRMLQAENIF</sequence>
<dbReference type="InterPro" id="IPR014284">
    <property type="entry name" value="RNA_pol_sigma-70_dom"/>
</dbReference>
<organism evidence="3 4">
    <name type="scientific">Fictibacillus fluitans</name>
    <dbReference type="NCBI Taxonomy" id="3058422"/>
    <lineage>
        <taxon>Bacteria</taxon>
        <taxon>Bacillati</taxon>
        <taxon>Bacillota</taxon>
        <taxon>Bacilli</taxon>
        <taxon>Bacillales</taxon>
        <taxon>Fictibacillaceae</taxon>
        <taxon>Fictibacillus</taxon>
    </lineage>
</organism>
<gene>
    <name evidence="3" type="ORF">QYB97_10270</name>
</gene>
<feature type="domain" description="RNA polymerase sigma-70 region 2" evidence="1">
    <location>
        <begin position="13"/>
        <end position="73"/>
    </location>
</feature>
<feature type="domain" description="RNA polymerase sigma factor 70 region 4 type 2" evidence="2">
    <location>
        <begin position="108"/>
        <end position="155"/>
    </location>
</feature>
<dbReference type="Gene3D" id="1.10.10.10">
    <property type="entry name" value="Winged helix-like DNA-binding domain superfamily/Winged helix DNA-binding domain"/>
    <property type="match status" value="1"/>
</dbReference>
<name>A0ABT8HVQ7_9BACL</name>
<proteinExistence type="predicted"/>
<dbReference type="Gene3D" id="1.10.1740.10">
    <property type="match status" value="1"/>
</dbReference>
<dbReference type="EMBL" id="JAUHTR010000004">
    <property type="protein sequence ID" value="MDN4524863.1"/>
    <property type="molecule type" value="Genomic_DNA"/>
</dbReference>
<dbReference type="Pfam" id="PF08281">
    <property type="entry name" value="Sigma70_r4_2"/>
    <property type="match status" value="1"/>
</dbReference>
<reference evidence="3" key="1">
    <citation type="submission" date="2023-07" db="EMBL/GenBank/DDBJ databases">
        <title>Fictibacillus sp. isolated from freshwater pond.</title>
        <authorList>
            <person name="Kirdat K."/>
            <person name="Bhat A."/>
            <person name="Mourya A."/>
            <person name="Yadav A."/>
        </authorList>
    </citation>
    <scope>NUCLEOTIDE SEQUENCE</scope>
    <source>
        <strain evidence="3">NE201</strain>
    </source>
</reference>
<evidence type="ECO:0000313" key="3">
    <source>
        <dbReference type="EMBL" id="MDN4524863.1"/>
    </source>
</evidence>
<dbReference type="RefSeq" id="WP_301165903.1">
    <property type="nucleotide sequence ID" value="NZ_JAUHTR010000004.1"/>
</dbReference>
<dbReference type="InterPro" id="IPR013324">
    <property type="entry name" value="RNA_pol_sigma_r3/r4-like"/>
</dbReference>
<dbReference type="InterPro" id="IPR013249">
    <property type="entry name" value="RNA_pol_sigma70_r4_t2"/>
</dbReference>
<comment type="caution">
    <text evidence="3">The sequence shown here is derived from an EMBL/GenBank/DDBJ whole genome shotgun (WGS) entry which is preliminary data.</text>
</comment>
<dbReference type="Proteomes" id="UP001172721">
    <property type="component" value="Unassembled WGS sequence"/>
</dbReference>
<dbReference type="NCBIfam" id="TIGR02937">
    <property type="entry name" value="sigma70-ECF"/>
    <property type="match status" value="1"/>
</dbReference>
<dbReference type="SUPFAM" id="SSF88946">
    <property type="entry name" value="Sigma2 domain of RNA polymerase sigma factors"/>
    <property type="match status" value="1"/>
</dbReference>
<dbReference type="SUPFAM" id="SSF88659">
    <property type="entry name" value="Sigma3 and sigma4 domains of RNA polymerase sigma factors"/>
    <property type="match status" value="1"/>
</dbReference>
<keyword evidence="4" id="KW-1185">Reference proteome</keyword>
<protein>
    <submittedName>
        <fullName evidence="3">Sigma-70 family RNA polymerase sigma factor</fullName>
    </submittedName>
</protein>
<dbReference type="InterPro" id="IPR036388">
    <property type="entry name" value="WH-like_DNA-bd_sf"/>
</dbReference>
<dbReference type="Pfam" id="PF04542">
    <property type="entry name" value="Sigma70_r2"/>
    <property type="match status" value="1"/>
</dbReference>